<keyword evidence="2" id="KW-1185">Reference proteome</keyword>
<protein>
    <submittedName>
        <fullName evidence="1">Uncharacterized protein</fullName>
    </submittedName>
</protein>
<reference evidence="1 2" key="1">
    <citation type="submission" date="2019-04" db="EMBL/GenBank/DDBJ databases">
        <title>Friends and foes A comparative genomics studyof 23 Aspergillus species from section Flavi.</title>
        <authorList>
            <consortium name="DOE Joint Genome Institute"/>
            <person name="Kjaerbolling I."/>
            <person name="Vesth T."/>
            <person name="Frisvad J.C."/>
            <person name="Nybo J.L."/>
            <person name="Theobald S."/>
            <person name="Kildgaard S."/>
            <person name="Isbrandt T."/>
            <person name="Kuo A."/>
            <person name="Sato A."/>
            <person name="Lyhne E.K."/>
            <person name="Kogle M.E."/>
            <person name="Wiebenga A."/>
            <person name="Kun R.S."/>
            <person name="Lubbers R.J."/>
            <person name="Makela M.R."/>
            <person name="Barry K."/>
            <person name="Chovatia M."/>
            <person name="Clum A."/>
            <person name="Daum C."/>
            <person name="Haridas S."/>
            <person name="He G."/>
            <person name="LaButti K."/>
            <person name="Lipzen A."/>
            <person name="Mondo S."/>
            <person name="Riley R."/>
            <person name="Salamov A."/>
            <person name="Simmons B.A."/>
            <person name="Magnuson J.K."/>
            <person name="Henrissat B."/>
            <person name="Mortensen U.H."/>
            <person name="Larsen T.O."/>
            <person name="Devries R.P."/>
            <person name="Grigoriev I.V."/>
            <person name="Machida M."/>
            <person name="Baker S.E."/>
            <person name="Andersen M.R."/>
        </authorList>
    </citation>
    <scope>NUCLEOTIDE SEQUENCE [LARGE SCALE GENOMIC DNA]</scope>
    <source>
        <strain evidence="1 2">IBT 29228</strain>
    </source>
</reference>
<dbReference type="AlphaFoldDB" id="A0A5N7BG76"/>
<name>A0A5N7BG76_9EURO</name>
<dbReference type="EMBL" id="ML736177">
    <property type="protein sequence ID" value="KAE8380774.1"/>
    <property type="molecule type" value="Genomic_DNA"/>
</dbReference>
<accession>A0A5N7BG76</accession>
<proteinExistence type="predicted"/>
<gene>
    <name evidence="1" type="ORF">BDV26DRAFT_256603</name>
</gene>
<evidence type="ECO:0000313" key="1">
    <source>
        <dbReference type="EMBL" id="KAE8380774.1"/>
    </source>
</evidence>
<organism evidence="1 2">
    <name type="scientific">Aspergillus bertholletiae</name>
    <dbReference type="NCBI Taxonomy" id="1226010"/>
    <lineage>
        <taxon>Eukaryota</taxon>
        <taxon>Fungi</taxon>
        <taxon>Dikarya</taxon>
        <taxon>Ascomycota</taxon>
        <taxon>Pezizomycotina</taxon>
        <taxon>Eurotiomycetes</taxon>
        <taxon>Eurotiomycetidae</taxon>
        <taxon>Eurotiales</taxon>
        <taxon>Aspergillaceae</taxon>
        <taxon>Aspergillus</taxon>
        <taxon>Aspergillus subgen. Circumdati</taxon>
    </lineage>
</organism>
<dbReference type="Proteomes" id="UP000326198">
    <property type="component" value="Unassembled WGS sequence"/>
</dbReference>
<evidence type="ECO:0000313" key="2">
    <source>
        <dbReference type="Proteomes" id="UP000326198"/>
    </source>
</evidence>
<dbReference type="PROSITE" id="PS51257">
    <property type="entry name" value="PROKAR_LIPOPROTEIN"/>
    <property type="match status" value="1"/>
</dbReference>
<sequence length="80" mass="9476">METISYRSLRVKGFSFPDWFMFSVYQTSGLIFACPTFSGQLRVFHSLSESFFDFFLKKIFMPYIFASVGWVDDQWSRITV</sequence>